<dbReference type="RefSeq" id="WP_074656238.1">
    <property type="nucleotide sequence ID" value="NZ_FNSD01000002.1"/>
</dbReference>
<dbReference type="PROSITE" id="PS51257">
    <property type="entry name" value="PROKAR_LIPOPROTEIN"/>
    <property type="match status" value="1"/>
</dbReference>
<reference evidence="3 4" key="1">
    <citation type="submission" date="2016-10" db="EMBL/GenBank/DDBJ databases">
        <authorList>
            <person name="de Groot N.N."/>
        </authorList>
    </citation>
    <scope>NUCLEOTIDE SEQUENCE [LARGE SCALE GENOMIC DNA]</scope>
    <source>
        <strain evidence="3 4">AB35.6</strain>
    </source>
</reference>
<proteinExistence type="predicted"/>
<feature type="region of interest" description="Disordered" evidence="1">
    <location>
        <begin position="22"/>
        <end position="51"/>
    </location>
</feature>
<accession>A0A1H4WA41</accession>
<dbReference type="EMBL" id="FNSD01000002">
    <property type="protein sequence ID" value="SEC89618.1"/>
    <property type="molecule type" value="Genomic_DNA"/>
</dbReference>
<keyword evidence="2" id="KW-0732">Signal</keyword>
<feature type="chain" id="PRO_5010274577" evidence="2">
    <location>
        <begin position="19"/>
        <end position="93"/>
    </location>
</feature>
<evidence type="ECO:0000256" key="1">
    <source>
        <dbReference type="SAM" id="MobiDB-lite"/>
    </source>
</evidence>
<dbReference type="Proteomes" id="UP000182409">
    <property type="component" value="Unassembled WGS sequence"/>
</dbReference>
<evidence type="ECO:0000313" key="4">
    <source>
        <dbReference type="Proteomes" id="UP000182409"/>
    </source>
</evidence>
<gene>
    <name evidence="3" type="ORF">SAMN05443244_4070</name>
</gene>
<evidence type="ECO:0000313" key="3">
    <source>
        <dbReference type="EMBL" id="SEC89618.1"/>
    </source>
</evidence>
<feature type="region of interest" description="Disordered" evidence="1">
    <location>
        <begin position="73"/>
        <end position="93"/>
    </location>
</feature>
<protein>
    <submittedName>
        <fullName evidence="3">Uncharacterized protein</fullName>
    </submittedName>
</protein>
<name>A0A1H4WA41_9BACT</name>
<sequence length="93" mass="9865">MKNTTVLLVLSFSMTVLAGCEAKTPAVSSPEPKATVSQPATNEHPDPTNKDCAAIADPAKAEDCRLWKSVEAAKKKHNSNNVVKHSPGSIQQP</sequence>
<dbReference type="AlphaFoldDB" id="A0A1H4WA41"/>
<organism evidence="3 4">
    <name type="scientific">Terriglobus roseus</name>
    <dbReference type="NCBI Taxonomy" id="392734"/>
    <lineage>
        <taxon>Bacteria</taxon>
        <taxon>Pseudomonadati</taxon>
        <taxon>Acidobacteriota</taxon>
        <taxon>Terriglobia</taxon>
        <taxon>Terriglobales</taxon>
        <taxon>Acidobacteriaceae</taxon>
        <taxon>Terriglobus</taxon>
    </lineage>
</organism>
<evidence type="ECO:0000256" key="2">
    <source>
        <dbReference type="SAM" id="SignalP"/>
    </source>
</evidence>
<feature type="signal peptide" evidence="2">
    <location>
        <begin position="1"/>
        <end position="18"/>
    </location>
</feature>